<keyword evidence="1" id="KW-0732">Signal</keyword>
<proteinExistence type="predicted"/>
<dbReference type="Proteomes" id="UP000438182">
    <property type="component" value="Unassembled WGS sequence"/>
</dbReference>
<feature type="chain" id="PRO_5038348165" evidence="1">
    <location>
        <begin position="23"/>
        <end position="189"/>
    </location>
</feature>
<gene>
    <name evidence="2" type="ORF">GB864_13820</name>
</gene>
<evidence type="ECO:0000256" key="1">
    <source>
        <dbReference type="SAM" id="SignalP"/>
    </source>
</evidence>
<dbReference type="AlphaFoldDB" id="A0A6I4P775"/>
<keyword evidence="3" id="KW-1185">Reference proteome</keyword>
<accession>A0A6I4P775</accession>
<dbReference type="RefSeq" id="WP_160426047.1">
    <property type="nucleotide sequence ID" value="NZ_WSTA01000070.1"/>
</dbReference>
<organism evidence="2 3">
    <name type="scientific">Agromyces seonyuensis</name>
    <dbReference type="NCBI Taxonomy" id="2662446"/>
    <lineage>
        <taxon>Bacteria</taxon>
        <taxon>Bacillati</taxon>
        <taxon>Actinomycetota</taxon>
        <taxon>Actinomycetes</taxon>
        <taxon>Micrococcales</taxon>
        <taxon>Microbacteriaceae</taxon>
        <taxon>Agromyces</taxon>
    </lineage>
</organism>
<feature type="signal peptide" evidence="1">
    <location>
        <begin position="1"/>
        <end position="22"/>
    </location>
</feature>
<dbReference type="InterPro" id="IPR006311">
    <property type="entry name" value="TAT_signal"/>
</dbReference>
<evidence type="ECO:0000313" key="3">
    <source>
        <dbReference type="Proteomes" id="UP000438182"/>
    </source>
</evidence>
<protein>
    <submittedName>
        <fullName evidence="2">Uncharacterized protein</fullName>
    </submittedName>
</protein>
<comment type="caution">
    <text evidence="2">The sequence shown here is derived from an EMBL/GenBank/DDBJ whole genome shotgun (WGS) entry which is preliminary data.</text>
</comment>
<sequence>MNTRTRRVALIGTAAVFALALAGCTATDVDASRLAAALQAADVTPPPTVEPDGSGELDGVYETELTAAEAGSSGFAALQRALAAGSGTMTLELELANGSWTLTTDRGDGESTTSPGTFAVDGDELSLATEAGRVLGAFDVAQDGDSLVLTPTGSESSTAMQLIGAQPWTESDEAPAAFVEDDLSPMSGS</sequence>
<reference evidence="2 3" key="1">
    <citation type="submission" date="2019-12" db="EMBL/GenBank/DDBJ databases">
        <authorList>
            <person name="Kim Y.S."/>
        </authorList>
    </citation>
    <scope>NUCLEOTIDE SEQUENCE [LARGE SCALE GENOMIC DNA]</scope>
    <source>
        <strain evidence="2 3">MMS17-SY077</strain>
    </source>
</reference>
<name>A0A6I4P775_9MICO</name>
<evidence type="ECO:0000313" key="2">
    <source>
        <dbReference type="EMBL" id="MWB99624.1"/>
    </source>
</evidence>
<dbReference type="PROSITE" id="PS51257">
    <property type="entry name" value="PROKAR_LIPOPROTEIN"/>
    <property type="match status" value="1"/>
</dbReference>
<dbReference type="EMBL" id="WSTA01000070">
    <property type="protein sequence ID" value="MWB99624.1"/>
    <property type="molecule type" value="Genomic_DNA"/>
</dbReference>
<dbReference type="PROSITE" id="PS51318">
    <property type="entry name" value="TAT"/>
    <property type="match status" value="1"/>
</dbReference>